<dbReference type="Proteomes" id="UP001408789">
    <property type="component" value="Unassembled WGS sequence"/>
</dbReference>
<dbReference type="InterPro" id="IPR001965">
    <property type="entry name" value="Znf_PHD"/>
</dbReference>
<feature type="compositionally biased region" description="Basic residues" evidence="14">
    <location>
        <begin position="241"/>
        <end position="251"/>
    </location>
</feature>
<dbReference type="GO" id="GO:0003677">
    <property type="term" value="F:DNA binding"/>
    <property type="evidence" value="ECO:0007669"/>
    <property type="project" value="UniProtKB-UniRule"/>
</dbReference>
<feature type="region of interest" description="Disordered" evidence="14">
    <location>
        <begin position="82"/>
        <end position="102"/>
    </location>
</feature>
<evidence type="ECO:0000256" key="2">
    <source>
        <dbReference type="ARBA" id="ARBA00007427"/>
    </source>
</evidence>
<feature type="domain" description="Homeobox" evidence="16">
    <location>
        <begin position="659"/>
        <end position="719"/>
    </location>
</feature>
<dbReference type="SMART" id="SM00389">
    <property type="entry name" value="HOX"/>
    <property type="match status" value="1"/>
</dbReference>
<feature type="region of interest" description="Disordered" evidence="14">
    <location>
        <begin position="151"/>
        <end position="252"/>
    </location>
</feature>
<dbReference type="GO" id="GO:0008270">
    <property type="term" value="F:zinc ion binding"/>
    <property type="evidence" value="ECO:0007669"/>
    <property type="project" value="UniProtKB-KW"/>
</dbReference>
<dbReference type="InterPro" id="IPR019786">
    <property type="entry name" value="Zinc_finger_PHD-type_CS"/>
</dbReference>
<dbReference type="FunFam" id="3.30.40.10:FF:000650">
    <property type="entry name" value="Homeobox protein HAT3.1"/>
    <property type="match status" value="1"/>
</dbReference>
<evidence type="ECO:0000256" key="10">
    <source>
        <dbReference type="ARBA" id="ARBA00023242"/>
    </source>
</evidence>
<dbReference type="PANTHER" id="PTHR12628">
    <property type="entry name" value="POLYCOMB-LIKE TRANSCRIPTION FACTOR"/>
    <property type="match status" value="1"/>
</dbReference>
<dbReference type="SUPFAM" id="SSF46689">
    <property type="entry name" value="Homeodomain-like"/>
    <property type="match status" value="1"/>
</dbReference>
<dbReference type="InterPro" id="IPR011011">
    <property type="entry name" value="Znf_FYVE_PHD"/>
</dbReference>
<evidence type="ECO:0000256" key="9">
    <source>
        <dbReference type="ARBA" id="ARBA00023163"/>
    </source>
</evidence>
<evidence type="ECO:0000313" key="17">
    <source>
        <dbReference type="EMBL" id="KAK9074000.1"/>
    </source>
</evidence>
<keyword evidence="9" id="KW-0804">Transcription</keyword>
<dbReference type="PROSITE" id="PS50016">
    <property type="entry name" value="ZF_PHD_2"/>
    <property type="match status" value="1"/>
</dbReference>
<evidence type="ECO:0000259" key="16">
    <source>
        <dbReference type="PROSITE" id="PS50071"/>
    </source>
</evidence>
<keyword evidence="3" id="KW-0479">Metal-binding</keyword>
<feature type="compositionally biased region" description="Basic and acidic residues" evidence="14">
    <location>
        <begin position="218"/>
        <end position="227"/>
    </location>
</feature>
<reference evidence="17 18" key="1">
    <citation type="submission" date="2024-04" db="EMBL/GenBank/DDBJ databases">
        <title>The reference genome of an endangered Asteraceae, Deinandra increscens subsp. villosa, native to the Central Coast of California.</title>
        <authorList>
            <person name="Guilliams M."/>
            <person name="Hasenstab-Lehman K."/>
            <person name="Meyer R."/>
            <person name="Mcevoy S."/>
        </authorList>
    </citation>
    <scope>NUCLEOTIDE SEQUENCE [LARGE SCALE GENOMIC DNA]</scope>
    <source>
        <tissue evidence="17">Leaf</tissue>
    </source>
</reference>
<evidence type="ECO:0000256" key="7">
    <source>
        <dbReference type="ARBA" id="ARBA00023125"/>
    </source>
</evidence>
<dbReference type="CDD" id="cd00086">
    <property type="entry name" value="homeodomain"/>
    <property type="match status" value="1"/>
</dbReference>
<evidence type="ECO:0000313" key="18">
    <source>
        <dbReference type="Proteomes" id="UP001408789"/>
    </source>
</evidence>
<evidence type="ECO:0000256" key="14">
    <source>
        <dbReference type="SAM" id="MobiDB-lite"/>
    </source>
</evidence>
<feature type="compositionally biased region" description="Acidic residues" evidence="14">
    <location>
        <begin position="461"/>
        <end position="477"/>
    </location>
</feature>
<evidence type="ECO:0000256" key="6">
    <source>
        <dbReference type="ARBA" id="ARBA00023015"/>
    </source>
</evidence>
<comment type="caution">
    <text evidence="17">The sequence shown here is derived from an EMBL/GenBank/DDBJ whole genome shotgun (WGS) entry which is preliminary data.</text>
</comment>
<comment type="similarity">
    <text evidence="2">Belongs to the PHD-associated homeobox family.</text>
</comment>
<dbReference type="Gene3D" id="3.30.40.10">
    <property type="entry name" value="Zinc/RING finger domain, C3HC4 (zinc finger)"/>
    <property type="match status" value="1"/>
</dbReference>
<feature type="compositionally biased region" description="Polar residues" evidence="14">
    <location>
        <begin position="674"/>
        <end position="684"/>
    </location>
</feature>
<evidence type="ECO:0000256" key="12">
    <source>
        <dbReference type="PROSITE-ProRule" id="PRU00146"/>
    </source>
</evidence>
<feature type="DNA-binding region" description="Homeobox" evidence="11">
    <location>
        <begin position="661"/>
        <end position="720"/>
    </location>
</feature>
<gene>
    <name evidence="17" type="ORF">SSX86_006595</name>
</gene>
<keyword evidence="18" id="KW-1185">Reference proteome</keyword>
<feature type="compositionally biased region" description="Basic and acidic residues" evidence="14">
    <location>
        <begin position="607"/>
        <end position="622"/>
    </location>
</feature>
<keyword evidence="10 11" id="KW-0539">Nucleus</keyword>
<keyword evidence="6" id="KW-0805">Transcription regulation</keyword>
<dbReference type="GO" id="GO:0005634">
    <property type="term" value="C:nucleus"/>
    <property type="evidence" value="ECO:0007669"/>
    <property type="project" value="UniProtKB-SubCell"/>
</dbReference>
<feature type="domain" description="PHD-type" evidence="15">
    <location>
        <begin position="345"/>
        <end position="402"/>
    </location>
</feature>
<dbReference type="InterPro" id="IPR045876">
    <property type="entry name" value="PRHA-like_PHD-finger"/>
</dbReference>
<dbReference type="EMBL" id="JBCNJP010000008">
    <property type="protein sequence ID" value="KAK9074000.1"/>
    <property type="molecule type" value="Genomic_DNA"/>
</dbReference>
<dbReference type="PROSITE" id="PS01359">
    <property type="entry name" value="ZF_PHD_1"/>
    <property type="match status" value="1"/>
</dbReference>
<dbReference type="Pfam" id="PF00628">
    <property type="entry name" value="PHD"/>
    <property type="match status" value="1"/>
</dbReference>
<feature type="compositionally biased region" description="Polar residues" evidence="14">
    <location>
        <begin position="183"/>
        <end position="195"/>
    </location>
</feature>
<organism evidence="17 18">
    <name type="scientific">Deinandra increscens subsp. villosa</name>
    <dbReference type="NCBI Taxonomy" id="3103831"/>
    <lineage>
        <taxon>Eukaryota</taxon>
        <taxon>Viridiplantae</taxon>
        <taxon>Streptophyta</taxon>
        <taxon>Embryophyta</taxon>
        <taxon>Tracheophyta</taxon>
        <taxon>Spermatophyta</taxon>
        <taxon>Magnoliopsida</taxon>
        <taxon>eudicotyledons</taxon>
        <taxon>Gunneridae</taxon>
        <taxon>Pentapetalae</taxon>
        <taxon>asterids</taxon>
        <taxon>campanulids</taxon>
        <taxon>Asterales</taxon>
        <taxon>Asteraceae</taxon>
        <taxon>Asteroideae</taxon>
        <taxon>Heliantheae alliance</taxon>
        <taxon>Madieae</taxon>
        <taxon>Madiinae</taxon>
        <taxon>Deinandra</taxon>
    </lineage>
</organism>
<protein>
    <submittedName>
        <fullName evidence="17">Uncharacterized protein</fullName>
    </submittedName>
</protein>
<feature type="region of interest" description="Disordered" evidence="14">
    <location>
        <begin position="433"/>
        <end position="572"/>
    </location>
</feature>
<feature type="compositionally biased region" description="Polar residues" evidence="14">
    <location>
        <begin position="41"/>
        <end position="58"/>
    </location>
</feature>
<evidence type="ECO:0000256" key="4">
    <source>
        <dbReference type="ARBA" id="ARBA00022771"/>
    </source>
</evidence>
<dbReference type="InterPro" id="IPR019787">
    <property type="entry name" value="Znf_PHD-finger"/>
</dbReference>
<dbReference type="GO" id="GO:0003682">
    <property type="term" value="F:chromatin binding"/>
    <property type="evidence" value="ECO:0007669"/>
    <property type="project" value="TreeGrafter"/>
</dbReference>
<evidence type="ECO:0000256" key="13">
    <source>
        <dbReference type="RuleBase" id="RU000682"/>
    </source>
</evidence>
<feature type="region of interest" description="Disordered" evidence="14">
    <location>
        <begin position="720"/>
        <end position="751"/>
    </location>
</feature>
<comment type="subcellular location">
    <subcellularLocation>
        <location evidence="1 11 13">Nucleus</location>
    </subcellularLocation>
</comment>
<dbReference type="InterPro" id="IPR009057">
    <property type="entry name" value="Homeodomain-like_sf"/>
</dbReference>
<dbReference type="CDD" id="cd15504">
    <property type="entry name" value="PHD_PRHA_like"/>
    <property type="match status" value="1"/>
</dbReference>
<dbReference type="SMART" id="SM00249">
    <property type="entry name" value="PHD"/>
    <property type="match status" value="1"/>
</dbReference>
<evidence type="ECO:0000256" key="11">
    <source>
        <dbReference type="PROSITE-ProRule" id="PRU00108"/>
    </source>
</evidence>
<feature type="compositionally biased region" description="Basic and acidic residues" evidence="14">
    <location>
        <begin position="84"/>
        <end position="96"/>
    </location>
</feature>
<accession>A0AAP0DJ07</accession>
<feature type="compositionally biased region" description="Basic and acidic residues" evidence="14">
    <location>
        <begin position="508"/>
        <end position="523"/>
    </location>
</feature>
<dbReference type="PROSITE" id="PS50071">
    <property type="entry name" value="HOMEOBOX_2"/>
    <property type="match status" value="1"/>
</dbReference>
<feature type="region of interest" description="Disordered" evidence="14">
    <location>
        <begin position="27"/>
        <end position="58"/>
    </location>
</feature>
<dbReference type="PANTHER" id="PTHR12628:SF13">
    <property type="entry name" value="HOMEOBOX PROTEIN HAT3.1"/>
    <property type="match status" value="1"/>
</dbReference>
<evidence type="ECO:0000259" key="15">
    <source>
        <dbReference type="PROSITE" id="PS50016"/>
    </source>
</evidence>
<evidence type="ECO:0000256" key="1">
    <source>
        <dbReference type="ARBA" id="ARBA00004123"/>
    </source>
</evidence>
<keyword evidence="8 11" id="KW-0371">Homeobox</keyword>
<dbReference type="InterPro" id="IPR013083">
    <property type="entry name" value="Znf_RING/FYVE/PHD"/>
</dbReference>
<dbReference type="Gene3D" id="1.10.10.60">
    <property type="entry name" value="Homeodomain-like"/>
    <property type="match status" value="1"/>
</dbReference>
<evidence type="ECO:0000256" key="3">
    <source>
        <dbReference type="ARBA" id="ARBA00022723"/>
    </source>
</evidence>
<proteinExistence type="inferred from homology"/>
<feature type="region of interest" description="Disordered" evidence="14">
    <location>
        <begin position="590"/>
        <end position="687"/>
    </location>
</feature>
<keyword evidence="5" id="KW-0862">Zinc</keyword>
<dbReference type="AlphaFoldDB" id="A0AAP0DJ07"/>
<sequence length="751" mass="83540">MDNKSLDAVESVSELSLKCADDEKVAKNDENLGSLPEDASKGSSSEQLEANLESETNGLSQIPVQCNNKSLDAGETVSELNSKCADDEKGAKRDENLGNLTDDALKGSSIEQLEANLESETNGLSQAPVQCNNKSLDAGETVSELNSKCADDEKVAKNGENLGNLPEDASKGSSIEQLEANLENETNGLSQTPVQCKSRKSRRKESMITRSPRVLRSRSQEKPKVQEPVDVPSQDAESKEKKRKKMKKIKKDHNNEFSKIKTHLRYLLQRKEYEQNFIDAYVGEGWKGQSLEKLRPEKEIERAKSNIHRYKLKIRDLFKQIDTSFEEGRIPESLYDSEGEIDSEDIFCAKCGSKEVRLDDDIILCDGACERGFHQFCLDPPLLKEQVPPGDEGWLCPACDCKVDCVDLLNDKMGTDLSIEDSWEKVFPEAAASENKLDDNLGLPSDDSEDDDYNPDGAPQVEEDEIDAEDSSSDESDFSSASEDLGVFAKNEECLGLPSEDSEDDDFNPDRVDSDEEVKKESSSSDFTSDSDDLGDIKNEVASAEVEGPKMSQDNEKLTEANMENDDLGPITAKRNVERLDYKMLFDETYGNISSDSSDEDFLDSEAPSRWKSTEGAKDIKINKKQKQSESTPVRKPIKKSDVEDTSGSLAQKGSSDKNGSRSSHKRLGEAATQRLNEAFNQNHYPDRGVREKLVQELNITHSQVSKWFENARWRFNHPEGHSKVVKSAPKPAENDSNTTGRQGDLYSPKI</sequence>
<dbReference type="GO" id="GO:0045814">
    <property type="term" value="P:negative regulation of gene expression, epigenetic"/>
    <property type="evidence" value="ECO:0007669"/>
    <property type="project" value="TreeGrafter"/>
</dbReference>
<evidence type="ECO:0000256" key="5">
    <source>
        <dbReference type="ARBA" id="ARBA00022833"/>
    </source>
</evidence>
<dbReference type="Pfam" id="PF00046">
    <property type="entry name" value="Homeodomain"/>
    <property type="match status" value="1"/>
</dbReference>
<dbReference type="InterPro" id="IPR001356">
    <property type="entry name" value="HD"/>
</dbReference>
<dbReference type="SUPFAM" id="SSF57903">
    <property type="entry name" value="FYVE/PHD zinc finger"/>
    <property type="match status" value="1"/>
</dbReference>
<name>A0AAP0DJ07_9ASTR</name>
<keyword evidence="7 11" id="KW-0238">DNA-binding</keyword>
<keyword evidence="4 12" id="KW-0863">Zinc-finger</keyword>
<evidence type="ECO:0000256" key="8">
    <source>
        <dbReference type="ARBA" id="ARBA00023155"/>
    </source>
</evidence>